<feature type="non-terminal residue" evidence="2">
    <location>
        <position position="11"/>
    </location>
</feature>
<name>A0AAI9T4J4_PENTH</name>
<evidence type="ECO:0000313" key="3">
    <source>
        <dbReference type="Proteomes" id="UP001227192"/>
    </source>
</evidence>
<organism evidence="2 3">
    <name type="scientific">Penicillium thymicola</name>
    <dbReference type="NCBI Taxonomy" id="293382"/>
    <lineage>
        <taxon>Eukaryota</taxon>
        <taxon>Fungi</taxon>
        <taxon>Dikarya</taxon>
        <taxon>Ascomycota</taxon>
        <taxon>Pezizomycotina</taxon>
        <taxon>Eurotiomycetes</taxon>
        <taxon>Eurotiomycetidae</taxon>
        <taxon>Eurotiales</taxon>
        <taxon>Aspergillaceae</taxon>
        <taxon>Penicillium</taxon>
    </lineage>
</organism>
<reference evidence="2" key="2">
    <citation type="journal article" date="2016" name="Fungal Biol.">
        <title>Ochratoxin A production by Penicillium thymicola.</title>
        <authorList>
            <person name="Nguyen H.D.T."/>
            <person name="McMullin D.R."/>
            <person name="Ponomareva E."/>
            <person name="Riley R."/>
            <person name="Pomraning K.R."/>
            <person name="Baker S.E."/>
            <person name="Seifert K.A."/>
        </authorList>
    </citation>
    <scope>NUCLEOTIDE SEQUENCE</scope>
    <source>
        <strain evidence="2">DAOM 180753</strain>
    </source>
</reference>
<dbReference type="Proteomes" id="UP001227192">
    <property type="component" value="Unassembled WGS sequence"/>
</dbReference>
<accession>A0AAI9T4J4</accession>
<dbReference type="EMBL" id="LACB01001398">
    <property type="protein sequence ID" value="KAJ9480502.1"/>
    <property type="molecule type" value="Genomic_DNA"/>
</dbReference>
<evidence type="ECO:0000313" key="2">
    <source>
        <dbReference type="EMBL" id="KAJ9480502.1"/>
    </source>
</evidence>
<gene>
    <name evidence="2" type="ORF">VN97_g13061</name>
    <name evidence="1" type="ORF">VN97_g13126</name>
</gene>
<protein>
    <submittedName>
        <fullName evidence="2">Uncharacterized protein</fullName>
    </submittedName>
</protein>
<comment type="caution">
    <text evidence="2">The sequence shown here is derived from an EMBL/GenBank/DDBJ whole genome shotgun (WGS) entry which is preliminary data.</text>
</comment>
<reference evidence="2" key="1">
    <citation type="submission" date="2015-06" db="EMBL/GenBank/DDBJ databases">
        <authorList>
            <person name="Nguyen H."/>
        </authorList>
    </citation>
    <scope>NUCLEOTIDE SEQUENCE</scope>
    <source>
        <strain evidence="2">DAOM 180753</strain>
    </source>
</reference>
<evidence type="ECO:0000313" key="1">
    <source>
        <dbReference type="EMBL" id="KAJ9480447.1"/>
    </source>
</evidence>
<dbReference type="EMBL" id="LACB01001506">
    <property type="protein sequence ID" value="KAJ9480447.1"/>
    <property type="molecule type" value="Genomic_DNA"/>
</dbReference>
<sequence length="11" mass="1215">MTGPVNHHPIL</sequence>
<keyword evidence="3" id="KW-1185">Reference proteome</keyword>
<proteinExistence type="predicted"/>